<dbReference type="Pfam" id="PF00067">
    <property type="entry name" value="p450"/>
    <property type="match status" value="1"/>
</dbReference>
<dbReference type="InterPro" id="IPR050121">
    <property type="entry name" value="Cytochrome_P450_monoxygenase"/>
</dbReference>
<evidence type="ECO:0000256" key="3">
    <source>
        <dbReference type="ARBA" id="ARBA00022723"/>
    </source>
</evidence>
<organism evidence="6 7">
    <name type="scientific">Phyllosticta citriasiana</name>
    <dbReference type="NCBI Taxonomy" id="595635"/>
    <lineage>
        <taxon>Eukaryota</taxon>
        <taxon>Fungi</taxon>
        <taxon>Dikarya</taxon>
        <taxon>Ascomycota</taxon>
        <taxon>Pezizomycotina</taxon>
        <taxon>Dothideomycetes</taxon>
        <taxon>Dothideomycetes incertae sedis</taxon>
        <taxon>Botryosphaeriales</taxon>
        <taxon>Phyllostictaceae</taxon>
        <taxon>Phyllosticta</taxon>
    </lineage>
</organism>
<evidence type="ECO:0000256" key="1">
    <source>
        <dbReference type="ARBA" id="ARBA00001971"/>
    </source>
</evidence>
<protein>
    <submittedName>
        <fullName evidence="6">Benzoate 4-monooxygenase cytochrome-like protein P450</fullName>
    </submittedName>
</protein>
<reference evidence="6 7" key="1">
    <citation type="submission" date="2024-04" db="EMBL/GenBank/DDBJ databases">
        <title>Phyllosticta paracitricarpa is synonymous to the EU quarantine fungus P. citricarpa based on phylogenomic analyses.</title>
        <authorList>
            <consortium name="Lawrence Berkeley National Laboratory"/>
            <person name="Van Ingen-Buijs V.A."/>
            <person name="Van Westerhoven A.C."/>
            <person name="Haridas S."/>
            <person name="Skiadas P."/>
            <person name="Martin F."/>
            <person name="Groenewald J.Z."/>
            <person name="Crous P.W."/>
            <person name="Seidl M.F."/>
        </authorList>
    </citation>
    <scope>NUCLEOTIDE SEQUENCE [LARGE SCALE GENOMIC DNA]</scope>
    <source>
        <strain evidence="6 7">CBS 123371</strain>
    </source>
</reference>
<keyword evidence="5" id="KW-0503">Monooxygenase</keyword>
<gene>
    <name evidence="6" type="ORF">IWZ03DRAFT_365827</name>
</gene>
<keyword evidence="3 5" id="KW-0479">Metal-binding</keyword>
<evidence type="ECO:0000313" key="6">
    <source>
        <dbReference type="EMBL" id="KAK7523887.1"/>
    </source>
</evidence>
<dbReference type="Proteomes" id="UP001363622">
    <property type="component" value="Unassembled WGS sequence"/>
</dbReference>
<dbReference type="PANTHER" id="PTHR24305">
    <property type="entry name" value="CYTOCHROME P450"/>
    <property type="match status" value="1"/>
</dbReference>
<keyword evidence="5" id="KW-0560">Oxidoreductase</keyword>
<dbReference type="PRINTS" id="PR00463">
    <property type="entry name" value="EP450I"/>
</dbReference>
<dbReference type="SUPFAM" id="SSF48264">
    <property type="entry name" value="Cytochrome P450"/>
    <property type="match status" value="1"/>
</dbReference>
<dbReference type="PRINTS" id="PR00385">
    <property type="entry name" value="P450"/>
</dbReference>
<dbReference type="EMBL" id="JBBPHU010000001">
    <property type="protein sequence ID" value="KAK7523887.1"/>
    <property type="molecule type" value="Genomic_DNA"/>
</dbReference>
<dbReference type="InterPro" id="IPR002401">
    <property type="entry name" value="Cyt_P450_E_grp-I"/>
</dbReference>
<dbReference type="InterPro" id="IPR036396">
    <property type="entry name" value="Cyt_P450_sf"/>
</dbReference>
<sequence>MLLNEAFSFLVRNWPWVLVGSVIAKLVYNKFYNGLNKYPGPALAAFSDWWRLFDVWSRQTHMTHIELHRKYGDIVRLGPGVLSFADPKAIKVIYGLNKGMIKSDFYPIQQATAKGRRLWSLFSTTDEDWHAKYRRCINGYFAMSALKSYEPLVDSTVDFYLEQTEKLYAATGKPCNFNRWLQFFAFDVIGELTWSKRLGYVEKDVDIDNIVTVLGEFLSYCAVVGQQPWLDLLINKNPIKLLLQRWGIIGKVFPITKFALERQAERAAEVEKIKQHGLPESTDKDKGVDLLSKFTASIYEHPEFMTDDKALAASISMVFAGSETTGISLSAVFYYLLKNPRVYRKLMTELDEAVGNGTILDRENGTVTWAEAQKLPYLDAVIQESFRVHPAAGLILERVVPPQGITVCGEFIPGGTIVGCNGWVIHRRPEIFGEDVDAYRPERWLEASPDRLRDMKASMFQFGCGSRTCLGKNISLLEMYKLIPSFLRRFEVELEDPSKPWKCENHWFVRQVEFNAKFKPRRLHATV</sequence>
<keyword evidence="5" id="KW-0349">Heme</keyword>
<dbReference type="PANTHER" id="PTHR24305:SF232">
    <property type="entry name" value="P450, PUTATIVE (EUROFUNG)-RELATED"/>
    <property type="match status" value="1"/>
</dbReference>
<evidence type="ECO:0000256" key="4">
    <source>
        <dbReference type="ARBA" id="ARBA00023004"/>
    </source>
</evidence>
<dbReference type="InterPro" id="IPR001128">
    <property type="entry name" value="Cyt_P450"/>
</dbReference>
<dbReference type="InterPro" id="IPR017972">
    <property type="entry name" value="Cyt_P450_CS"/>
</dbReference>
<evidence type="ECO:0000256" key="2">
    <source>
        <dbReference type="ARBA" id="ARBA00010617"/>
    </source>
</evidence>
<keyword evidence="7" id="KW-1185">Reference proteome</keyword>
<keyword evidence="4 5" id="KW-0408">Iron</keyword>
<proteinExistence type="inferred from homology"/>
<name>A0ABR1L0Z0_9PEZI</name>
<accession>A0ABR1L0Z0</accession>
<dbReference type="CDD" id="cd11060">
    <property type="entry name" value="CYP57A1-like"/>
    <property type="match status" value="1"/>
</dbReference>
<comment type="cofactor">
    <cofactor evidence="1">
        <name>heme</name>
        <dbReference type="ChEBI" id="CHEBI:30413"/>
    </cofactor>
</comment>
<dbReference type="PROSITE" id="PS00086">
    <property type="entry name" value="CYTOCHROME_P450"/>
    <property type="match status" value="1"/>
</dbReference>
<evidence type="ECO:0000313" key="7">
    <source>
        <dbReference type="Proteomes" id="UP001363622"/>
    </source>
</evidence>
<dbReference type="Gene3D" id="1.10.630.10">
    <property type="entry name" value="Cytochrome P450"/>
    <property type="match status" value="1"/>
</dbReference>
<evidence type="ECO:0000256" key="5">
    <source>
        <dbReference type="RuleBase" id="RU000461"/>
    </source>
</evidence>
<comment type="similarity">
    <text evidence="2 5">Belongs to the cytochrome P450 family.</text>
</comment>
<comment type="caution">
    <text evidence="6">The sequence shown here is derived from an EMBL/GenBank/DDBJ whole genome shotgun (WGS) entry which is preliminary data.</text>
</comment>